<dbReference type="AlphaFoldDB" id="A0A0M0BSZ4"/>
<comment type="similarity">
    <text evidence="1">Belongs to the V-ATPase V0D/AC39 subunit family.</text>
</comment>
<evidence type="ECO:0000256" key="3">
    <source>
        <dbReference type="ARBA" id="ARBA00023065"/>
    </source>
</evidence>
<dbReference type="Proteomes" id="UP000037210">
    <property type="component" value="Unassembled WGS sequence"/>
</dbReference>
<dbReference type="SUPFAM" id="SSF103486">
    <property type="entry name" value="V-type ATP synthase subunit C"/>
    <property type="match status" value="1"/>
</dbReference>
<accession>A0A0M0BSZ4</accession>
<dbReference type="Pfam" id="PF01992">
    <property type="entry name" value="vATP-synt_AC39"/>
    <property type="match status" value="1"/>
</dbReference>
<dbReference type="InterPro" id="IPR036079">
    <property type="entry name" value="ATPase_csu/dsu_sf"/>
</dbReference>
<protein>
    <recommendedName>
        <fullName evidence="6">V-type ATP synthase subunit C</fullName>
    </recommendedName>
</protein>
<organism evidence="4 5">
    <name type="scientific">miscellaneous Crenarchaeota group-15 archaeon DG-45</name>
    <dbReference type="NCBI Taxonomy" id="1685127"/>
    <lineage>
        <taxon>Archaea</taxon>
        <taxon>Candidatus Bathyarchaeota</taxon>
        <taxon>MCG-15</taxon>
    </lineage>
</organism>
<dbReference type="InterPro" id="IPR002843">
    <property type="entry name" value="ATPase_V0-cplx_csu/dsu"/>
</dbReference>
<dbReference type="EMBL" id="LFWZ01000002">
    <property type="protein sequence ID" value="KON31554.1"/>
    <property type="molecule type" value="Genomic_DNA"/>
</dbReference>
<evidence type="ECO:0000313" key="4">
    <source>
        <dbReference type="EMBL" id="KON31554.1"/>
    </source>
</evidence>
<sequence>MSPGLSYAVIRSHALIADLLTPEQVLELAVSEDLGTLIERLSETPYGEVSVEAGGDVSIALERVFYRKFIERMARIVDVAPGNIAEFLEAYYYTRFEILNLKRILRGKFSGIPVSQIVDSLVPIKPYQAKDFEVLAESETLEEAVQRLGDTPYSAVVASMELSKEYDALWPLELALNHFYARTILRTLERLPSVDRAIVRRIVQVEADIENFLIAVKQRRAHEEALRVQRLEDLFPATYGIPLSAIKEVLEARDIKPVIAALGPPHSEILAPIYEGDVALIRTHLRRHIYRTARLGRSTNDFGFNVIMAYLVFSEIEKDDLVGISWGKAQGVSSEDILRYLTIPYSA</sequence>
<evidence type="ECO:0000313" key="5">
    <source>
        <dbReference type="Proteomes" id="UP000037210"/>
    </source>
</evidence>
<keyword evidence="3" id="KW-0406">Ion transport</keyword>
<dbReference type="Gene3D" id="1.20.1690.10">
    <property type="entry name" value="V-type ATP synthase subunit C domain"/>
    <property type="match status" value="2"/>
</dbReference>
<proteinExistence type="inferred from homology"/>
<keyword evidence="2" id="KW-0813">Transport</keyword>
<reference evidence="4 5" key="1">
    <citation type="submission" date="2015-06" db="EMBL/GenBank/DDBJ databases">
        <title>New insights into the roles of widespread benthic archaea in carbon and nitrogen cycling.</title>
        <authorList>
            <person name="Lazar C.S."/>
            <person name="Baker B.J."/>
            <person name="Seitz K.W."/>
            <person name="Hyde A.S."/>
            <person name="Dick G.J."/>
            <person name="Hinrichs K.-U."/>
            <person name="Teske A.P."/>
        </authorList>
    </citation>
    <scope>NUCLEOTIDE SEQUENCE [LARGE SCALE GENOMIC DNA]</scope>
    <source>
        <strain evidence="4">DG-45</strain>
    </source>
</reference>
<evidence type="ECO:0000256" key="1">
    <source>
        <dbReference type="ARBA" id="ARBA00006709"/>
    </source>
</evidence>
<dbReference type="GO" id="GO:0046961">
    <property type="term" value="F:proton-transporting ATPase activity, rotational mechanism"/>
    <property type="evidence" value="ECO:0007669"/>
    <property type="project" value="InterPro"/>
</dbReference>
<dbReference type="InterPro" id="IPR035067">
    <property type="entry name" value="V-type_ATPase_csu/dsu"/>
</dbReference>
<dbReference type="PANTHER" id="PTHR38682:SF1">
    <property type="entry name" value="V-TYPE ATP SYNTHASE SUBUNIT C"/>
    <property type="match status" value="1"/>
</dbReference>
<name>A0A0M0BSZ4_9ARCH</name>
<comment type="caution">
    <text evidence="4">The sequence shown here is derived from an EMBL/GenBank/DDBJ whole genome shotgun (WGS) entry which is preliminary data.</text>
</comment>
<evidence type="ECO:0000256" key="2">
    <source>
        <dbReference type="ARBA" id="ARBA00022448"/>
    </source>
</evidence>
<dbReference type="Gene3D" id="1.10.132.50">
    <property type="entry name" value="ATP synthase (C/AC39) subunit, domain 3"/>
    <property type="match status" value="1"/>
</dbReference>
<dbReference type="InterPro" id="IPR050873">
    <property type="entry name" value="V-ATPase_V0D/AC39_subunit"/>
</dbReference>
<dbReference type="PANTHER" id="PTHR38682">
    <property type="entry name" value="V-TYPE ATP SYNTHASE SUBUNIT C"/>
    <property type="match status" value="1"/>
</dbReference>
<gene>
    <name evidence="4" type="ORF">AC482_00385</name>
</gene>
<dbReference type="InterPro" id="IPR044911">
    <property type="entry name" value="V-type_ATPase_csu/dsu_dom_3"/>
</dbReference>
<evidence type="ECO:0008006" key="6">
    <source>
        <dbReference type="Google" id="ProtNLM"/>
    </source>
</evidence>